<evidence type="ECO:0000313" key="4">
    <source>
        <dbReference type="Proteomes" id="UP001597032"/>
    </source>
</evidence>
<reference evidence="4" key="1">
    <citation type="journal article" date="2019" name="Int. J. Syst. Evol. Microbiol.">
        <title>The Global Catalogue of Microorganisms (GCM) 10K type strain sequencing project: providing services to taxonomists for standard genome sequencing and annotation.</title>
        <authorList>
            <consortium name="The Broad Institute Genomics Platform"/>
            <consortium name="The Broad Institute Genome Sequencing Center for Infectious Disease"/>
            <person name="Wu L."/>
            <person name="Ma J."/>
        </authorList>
    </citation>
    <scope>NUCLEOTIDE SEQUENCE [LARGE SCALE GENOMIC DNA]</scope>
    <source>
        <strain evidence="4">CCUG 60022</strain>
    </source>
</reference>
<proteinExistence type="predicted"/>
<feature type="domain" description="HMA" evidence="2">
    <location>
        <begin position="1"/>
        <end position="66"/>
    </location>
</feature>
<keyword evidence="4" id="KW-1185">Reference proteome</keyword>
<dbReference type="Gene3D" id="3.30.70.100">
    <property type="match status" value="1"/>
</dbReference>
<sequence length="92" mass="9734">MITTLEILNLKCGGCANSIKKGLLLIDGVSNVSVDLETSKVTVDIIDSSIINEVKNKLGTMGYPEVGDSNTIIHKAKSFVSCATGRMSSDTE</sequence>
<dbReference type="Pfam" id="PF00403">
    <property type="entry name" value="HMA"/>
    <property type="match status" value="1"/>
</dbReference>
<organism evidence="3 4">
    <name type="scientific">Lutibacter aestuarii</name>
    <dbReference type="NCBI Taxonomy" id="861111"/>
    <lineage>
        <taxon>Bacteria</taxon>
        <taxon>Pseudomonadati</taxon>
        <taxon>Bacteroidota</taxon>
        <taxon>Flavobacteriia</taxon>
        <taxon>Flavobacteriales</taxon>
        <taxon>Flavobacteriaceae</taxon>
        <taxon>Lutibacter</taxon>
    </lineage>
</organism>
<dbReference type="SUPFAM" id="SSF55008">
    <property type="entry name" value="HMA, heavy metal-associated domain"/>
    <property type="match status" value="1"/>
</dbReference>
<accession>A0ABW2Z6Z1</accession>
<evidence type="ECO:0000259" key="2">
    <source>
        <dbReference type="PROSITE" id="PS50846"/>
    </source>
</evidence>
<dbReference type="EMBL" id="JBHTIC010000002">
    <property type="protein sequence ID" value="MFD0760619.1"/>
    <property type="molecule type" value="Genomic_DNA"/>
</dbReference>
<comment type="caution">
    <text evidence="3">The sequence shown here is derived from an EMBL/GenBank/DDBJ whole genome shotgun (WGS) entry which is preliminary data.</text>
</comment>
<dbReference type="PROSITE" id="PS50846">
    <property type="entry name" value="HMA_2"/>
    <property type="match status" value="1"/>
</dbReference>
<keyword evidence="1" id="KW-0479">Metal-binding</keyword>
<protein>
    <submittedName>
        <fullName evidence="3">Heavy-metal-associated domain-containing protein</fullName>
    </submittedName>
</protein>
<dbReference type="Proteomes" id="UP001597032">
    <property type="component" value="Unassembled WGS sequence"/>
</dbReference>
<gene>
    <name evidence="3" type="ORF">ACFQZW_00835</name>
</gene>
<dbReference type="InterPro" id="IPR006121">
    <property type="entry name" value="HMA_dom"/>
</dbReference>
<evidence type="ECO:0000256" key="1">
    <source>
        <dbReference type="ARBA" id="ARBA00022723"/>
    </source>
</evidence>
<evidence type="ECO:0000313" key="3">
    <source>
        <dbReference type="EMBL" id="MFD0760619.1"/>
    </source>
</evidence>
<dbReference type="RefSeq" id="WP_298264828.1">
    <property type="nucleotide sequence ID" value="NZ_JBHTIC010000002.1"/>
</dbReference>
<dbReference type="InterPro" id="IPR036163">
    <property type="entry name" value="HMA_dom_sf"/>
</dbReference>
<dbReference type="InterPro" id="IPR017969">
    <property type="entry name" value="Heavy-metal-associated_CS"/>
</dbReference>
<dbReference type="PROSITE" id="PS01047">
    <property type="entry name" value="HMA_1"/>
    <property type="match status" value="1"/>
</dbReference>
<dbReference type="CDD" id="cd00371">
    <property type="entry name" value="HMA"/>
    <property type="match status" value="1"/>
</dbReference>
<name>A0ABW2Z6Z1_9FLAO</name>